<keyword evidence="2" id="KW-0963">Cytoplasm</keyword>
<evidence type="ECO:0000259" key="8">
    <source>
        <dbReference type="PROSITE" id="PS50089"/>
    </source>
</evidence>
<dbReference type="GO" id="GO:0022626">
    <property type="term" value="C:cytosolic ribosome"/>
    <property type="evidence" value="ECO:0007669"/>
    <property type="project" value="EnsemblFungi"/>
</dbReference>
<dbReference type="GO" id="GO:0070651">
    <property type="term" value="P:nonfunctional rRNA decay"/>
    <property type="evidence" value="ECO:0007669"/>
    <property type="project" value="EnsemblFungi"/>
</dbReference>
<dbReference type="InterPro" id="IPR001841">
    <property type="entry name" value="Znf_RING"/>
</dbReference>
<dbReference type="EMBL" id="HE650821">
    <property type="protein sequence ID" value="CCF55997.1"/>
    <property type="molecule type" value="Genomic_DNA"/>
</dbReference>
<feature type="compositionally biased region" description="Basic residues" evidence="7">
    <location>
        <begin position="56"/>
        <end position="68"/>
    </location>
</feature>
<dbReference type="SUPFAM" id="SSF57850">
    <property type="entry name" value="RING/U-box"/>
    <property type="match status" value="1"/>
</dbReference>
<organism evidence="9 10">
    <name type="scientific">Kazachstania africana (strain ATCC 22294 / BCRC 22015 / CBS 2517 / CECT 1963 / NBRC 1671 / NRRL Y-8276)</name>
    <name type="common">Yeast</name>
    <name type="synonym">Kluyveromyces africanus</name>
    <dbReference type="NCBI Taxonomy" id="1071382"/>
    <lineage>
        <taxon>Eukaryota</taxon>
        <taxon>Fungi</taxon>
        <taxon>Dikarya</taxon>
        <taxon>Ascomycota</taxon>
        <taxon>Saccharomycotina</taxon>
        <taxon>Saccharomycetes</taxon>
        <taxon>Saccharomycetales</taxon>
        <taxon>Saccharomycetaceae</taxon>
        <taxon>Kazachstania</taxon>
    </lineage>
</organism>
<dbReference type="GO" id="GO:0000976">
    <property type="term" value="F:transcription cis-regulatory region binding"/>
    <property type="evidence" value="ECO:0007669"/>
    <property type="project" value="TreeGrafter"/>
</dbReference>
<reference evidence="9 10" key="1">
    <citation type="journal article" date="2011" name="Proc. Natl. Acad. Sci. U.S.A.">
        <title>Evolutionary erosion of yeast sex chromosomes by mating-type switching accidents.</title>
        <authorList>
            <person name="Gordon J.L."/>
            <person name="Armisen D."/>
            <person name="Proux-Wera E."/>
            <person name="Oheigeartaigh S.S."/>
            <person name="Byrne K.P."/>
            <person name="Wolfe K.H."/>
        </authorList>
    </citation>
    <scope>NUCLEOTIDE SEQUENCE [LARGE SCALE GENOMIC DNA]</scope>
    <source>
        <strain evidence="10">ATCC 22294 / BCRC 22015 / CBS 2517 / CECT 1963 / NBRC 1671 / NRRL Y-8276</strain>
    </source>
</reference>
<evidence type="ECO:0000256" key="3">
    <source>
        <dbReference type="ARBA" id="ARBA00022723"/>
    </source>
</evidence>
<feature type="region of interest" description="Disordered" evidence="7">
    <location>
        <begin position="562"/>
        <end position="649"/>
    </location>
</feature>
<evidence type="ECO:0000256" key="6">
    <source>
        <dbReference type="PROSITE-ProRule" id="PRU00175"/>
    </source>
</evidence>
<dbReference type="SMART" id="SM00184">
    <property type="entry name" value="RING"/>
    <property type="match status" value="1"/>
</dbReference>
<comment type="subcellular location">
    <subcellularLocation>
        <location evidence="1">Cytoplasm</location>
    </subcellularLocation>
</comment>
<dbReference type="RefSeq" id="XP_003955132.1">
    <property type="nucleotide sequence ID" value="XM_003955083.1"/>
</dbReference>
<proteinExistence type="predicted"/>
<dbReference type="Proteomes" id="UP000005220">
    <property type="component" value="Chromosome 1"/>
</dbReference>
<dbReference type="GO" id="GO:0045944">
    <property type="term" value="P:positive regulation of transcription by RNA polymerase II"/>
    <property type="evidence" value="ECO:0007669"/>
    <property type="project" value="TreeGrafter"/>
</dbReference>
<keyword evidence="5" id="KW-0862">Zinc</keyword>
<protein>
    <recommendedName>
        <fullName evidence="8">RING-type domain-containing protein</fullName>
    </recommendedName>
</protein>
<dbReference type="GO" id="GO:0006513">
    <property type="term" value="P:protein monoubiquitination"/>
    <property type="evidence" value="ECO:0007669"/>
    <property type="project" value="EnsemblFungi"/>
</dbReference>
<evidence type="ECO:0000256" key="4">
    <source>
        <dbReference type="ARBA" id="ARBA00022771"/>
    </source>
</evidence>
<evidence type="ECO:0000256" key="5">
    <source>
        <dbReference type="ARBA" id="ARBA00022833"/>
    </source>
</evidence>
<dbReference type="InParanoid" id="H2ANP7"/>
<dbReference type="PROSITE" id="PS50089">
    <property type="entry name" value="ZF_RING_2"/>
    <property type="match status" value="1"/>
</dbReference>
<dbReference type="HOGENOM" id="CLU_011811_0_0_1"/>
<gene>
    <name evidence="9" type="primary">KAFR0A05620</name>
    <name evidence="9" type="ORF">KAFR_0A05620</name>
</gene>
<feature type="domain" description="RING-type" evidence="8">
    <location>
        <begin position="193"/>
        <end position="247"/>
    </location>
</feature>
<dbReference type="PANTHER" id="PTHR12983">
    <property type="entry name" value="RING FINGER 10 FAMILY MEMBER"/>
    <property type="match status" value="1"/>
</dbReference>
<dbReference type="InterPro" id="IPR013083">
    <property type="entry name" value="Znf_RING/FYVE/PHD"/>
</dbReference>
<dbReference type="GeneID" id="13885961"/>
<evidence type="ECO:0000313" key="10">
    <source>
        <dbReference type="Proteomes" id="UP000005220"/>
    </source>
</evidence>
<dbReference type="AlphaFoldDB" id="H2ANP7"/>
<dbReference type="InterPro" id="IPR017907">
    <property type="entry name" value="Znf_RING_CS"/>
</dbReference>
<dbReference type="PANTHER" id="PTHR12983:SF9">
    <property type="entry name" value="E3 UBIQUITIN-PROTEIN LIGASE RNF10"/>
    <property type="match status" value="1"/>
</dbReference>
<feature type="compositionally biased region" description="Polar residues" evidence="7">
    <location>
        <begin position="620"/>
        <end position="629"/>
    </location>
</feature>
<dbReference type="Gene3D" id="3.30.40.10">
    <property type="entry name" value="Zinc/RING finger domain, C3HC4 (zinc finger)"/>
    <property type="match status" value="1"/>
</dbReference>
<sequence>MSSTNSRPDANFPKKNEVEDKKDGPMHNSSIEKRNSKKEKSSSNRARGGQKSTNNHGRRRRMGQHRRQQNYARAENLKNEHGYDLDLSIQEELTSGDFKLRGRRTQVSINHLLDFQLPEIERSKDLDVKARRNLRRNERGREHINLVGDSFINVNYRMLVNGRYDYEEQSCDPNIPIPDEKVVGVIVPKGQNCPICLCEEPVAPRMVTCGHIFCCSCLINFFSIDETITNKETGYTKKKKYKDCPLCGSIIRPQRVKPVVYEEENTIPVFKQSPSPGIVSTFYLMCKPLESMLPLPVTLKRDPRKIGNFPPVHLKEVASFGRIVKCDTQYSLELLQQDIDAIKVQLDIDKALYNQDEKYSKLAIEDVNTKIASVLSEEADNLTNTITEALDRLDLDTDVKSIYDDSTAHFFLQTTFHSPTKFFLSPLDIKILLTVFHNYSKFPDILEAIVENVHYGSIVTEQLIRRHKYISYLPIGTEIAFVDIDWRNVPFVTKEIYSQFASELNSRRREFKIKKQKEDKRKKLYQQKLEEEQAEFYRRDYSNYTPTSDMIHLNTVGDSNLALTSLPPSKTPLGTASENEDSSKKKSYEERTIWGTSISVIPDEKTSRENQDFEDMLLQRMQQETDNSQSSGKSKGRKKKKGKVLLFST</sequence>
<dbReference type="KEGG" id="kaf:KAFR_0A05620"/>
<dbReference type="GO" id="GO:0061630">
    <property type="term" value="F:ubiquitin protein ligase activity"/>
    <property type="evidence" value="ECO:0007669"/>
    <property type="project" value="EnsemblFungi"/>
</dbReference>
<dbReference type="STRING" id="1071382.H2ANP7"/>
<dbReference type="FunCoup" id="H2ANP7">
    <property type="interactions" value="620"/>
</dbReference>
<evidence type="ECO:0000256" key="7">
    <source>
        <dbReference type="SAM" id="MobiDB-lite"/>
    </source>
</evidence>
<dbReference type="PROSITE" id="PS00518">
    <property type="entry name" value="ZF_RING_1"/>
    <property type="match status" value="1"/>
</dbReference>
<feature type="compositionally biased region" description="Basic residues" evidence="7">
    <location>
        <begin position="634"/>
        <end position="643"/>
    </location>
</feature>
<feature type="compositionally biased region" description="Basic and acidic residues" evidence="7">
    <location>
        <begin position="581"/>
        <end position="592"/>
    </location>
</feature>
<evidence type="ECO:0000313" key="9">
    <source>
        <dbReference type="EMBL" id="CCF55997.1"/>
    </source>
</evidence>
<dbReference type="InterPro" id="IPR039739">
    <property type="entry name" value="MAG2/RNF10"/>
</dbReference>
<feature type="compositionally biased region" description="Basic and acidic residues" evidence="7">
    <location>
        <begin position="12"/>
        <end position="42"/>
    </location>
</feature>
<feature type="compositionally biased region" description="Polar residues" evidence="7">
    <location>
        <begin position="562"/>
        <end position="577"/>
    </location>
</feature>
<keyword evidence="3" id="KW-0479">Metal-binding</keyword>
<evidence type="ECO:0000256" key="2">
    <source>
        <dbReference type="ARBA" id="ARBA00022490"/>
    </source>
</evidence>
<dbReference type="GO" id="GO:0008270">
    <property type="term" value="F:zinc ion binding"/>
    <property type="evidence" value="ECO:0007669"/>
    <property type="project" value="UniProtKB-KW"/>
</dbReference>
<accession>H2ANP7</accession>
<dbReference type="FunFam" id="3.30.40.10:FF:000595">
    <property type="entry name" value="MAG2p Cytoplasmic protein"/>
    <property type="match status" value="1"/>
</dbReference>
<dbReference type="eggNOG" id="KOG2164">
    <property type="taxonomic scope" value="Eukaryota"/>
</dbReference>
<keyword evidence="4 6" id="KW-0863">Zinc-finger</keyword>
<keyword evidence="10" id="KW-1185">Reference proteome</keyword>
<evidence type="ECO:0000256" key="1">
    <source>
        <dbReference type="ARBA" id="ARBA00004496"/>
    </source>
</evidence>
<dbReference type="OrthoDB" id="302966at2759"/>
<feature type="compositionally biased region" description="Basic and acidic residues" evidence="7">
    <location>
        <begin position="602"/>
        <end position="611"/>
    </location>
</feature>
<feature type="region of interest" description="Disordered" evidence="7">
    <location>
        <begin position="1"/>
        <end position="77"/>
    </location>
</feature>
<name>H2ANP7_KAZAF</name>